<keyword evidence="4 7" id="KW-0442">Lipid degradation</keyword>
<evidence type="ECO:0000259" key="9">
    <source>
        <dbReference type="Pfam" id="PF04083"/>
    </source>
</evidence>
<dbReference type="Gene3D" id="3.40.50.1820">
    <property type="entry name" value="alpha/beta hydrolase"/>
    <property type="match status" value="1"/>
</dbReference>
<dbReference type="InterPro" id="IPR029058">
    <property type="entry name" value="AB_hydrolase_fold"/>
</dbReference>
<evidence type="ECO:0000313" key="11">
    <source>
        <dbReference type="Proteomes" id="UP001212841"/>
    </source>
</evidence>
<dbReference type="Proteomes" id="UP001212841">
    <property type="component" value="Unassembled WGS sequence"/>
</dbReference>
<evidence type="ECO:0000256" key="7">
    <source>
        <dbReference type="PIRNR" id="PIRNR000862"/>
    </source>
</evidence>
<evidence type="ECO:0000256" key="5">
    <source>
        <dbReference type="ARBA" id="ARBA00023098"/>
    </source>
</evidence>
<dbReference type="PANTHER" id="PTHR11005">
    <property type="entry name" value="LYSOSOMAL ACID LIPASE-RELATED"/>
    <property type="match status" value="1"/>
</dbReference>
<dbReference type="AlphaFoldDB" id="A0AAD5SHB8"/>
<dbReference type="PIRSF" id="PIRSF000862">
    <property type="entry name" value="Steryl_ester_lip"/>
    <property type="match status" value="1"/>
</dbReference>
<keyword evidence="11" id="KW-1185">Reference proteome</keyword>
<dbReference type="Pfam" id="PF04083">
    <property type="entry name" value="Abhydro_lipase"/>
    <property type="match status" value="1"/>
</dbReference>
<feature type="active site" description="Nucleophile" evidence="8">
    <location>
        <position position="207"/>
    </location>
</feature>
<feature type="domain" description="Partial AB-hydrolase lipase" evidence="9">
    <location>
        <begin position="64"/>
        <end position="127"/>
    </location>
</feature>
<feature type="active site" description="Charge relay system" evidence="8">
    <location>
        <position position="405"/>
    </location>
</feature>
<accession>A0AAD5SHB8</accession>
<dbReference type="FunFam" id="3.40.50.1820:FF:000057">
    <property type="entry name" value="Lipase"/>
    <property type="match status" value="1"/>
</dbReference>
<keyword evidence="3 7" id="KW-0378">Hydrolase</keyword>
<keyword evidence="6" id="KW-0325">Glycoprotein</keyword>
<evidence type="ECO:0000256" key="4">
    <source>
        <dbReference type="ARBA" id="ARBA00022963"/>
    </source>
</evidence>
<proteinExistence type="inferred from homology"/>
<protein>
    <recommendedName>
        <fullName evidence="7">Lipase</fullName>
    </recommendedName>
</protein>
<comment type="similarity">
    <text evidence="1 7">Belongs to the AB hydrolase superfamily. Lipase family.</text>
</comment>
<reference evidence="10" key="1">
    <citation type="submission" date="2020-05" db="EMBL/GenBank/DDBJ databases">
        <title>Phylogenomic resolution of chytrid fungi.</title>
        <authorList>
            <person name="Stajich J.E."/>
            <person name="Amses K."/>
            <person name="Simmons R."/>
            <person name="Seto K."/>
            <person name="Myers J."/>
            <person name="Bonds A."/>
            <person name="Quandt C.A."/>
            <person name="Barry K."/>
            <person name="Liu P."/>
            <person name="Grigoriev I."/>
            <person name="Longcore J.E."/>
            <person name="James T.Y."/>
        </authorList>
    </citation>
    <scope>NUCLEOTIDE SEQUENCE</scope>
    <source>
        <strain evidence="10">JEL0318</strain>
    </source>
</reference>
<evidence type="ECO:0000256" key="3">
    <source>
        <dbReference type="ARBA" id="ARBA00022801"/>
    </source>
</evidence>
<comment type="caution">
    <text evidence="10">The sequence shown here is derived from an EMBL/GenBank/DDBJ whole genome shotgun (WGS) entry which is preliminary data.</text>
</comment>
<dbReference type="GO" id="GO:0016788">
    <property type="term" value="F:hydrolase activity, acting on ester bonds"/>
    <property type="evidence" value="ECO:0007669"/>
    <property type="project" value="InterPro"/>
</dbReference>
<dbReference type="GO" id="GO:0016042">
    <property type="term" value="P:lipid catabolic process"/>
    <property type="evidence" value="ECO:0007669"/>
    <property type="project" value="UniProtKB-KW"/>
</dbReference>
<feature type="active site" description="Charge relay system" evidence="8">
    <location>
        <position position="379"/>
    </location>
</feature>
<organism evidence="10 11">
    <name type="scientific">Rhizophlyctis rosea</name>
    <dbReference type="NCBI Taxonomy" id="64517"/>
    <lineage>
        <taxon>Eukaryota</taxon>
        <taxon>Fungi</taxon>
        <taxon>Fungi incertae sedis</taxon>
        <taxon>Chytridiomycota</taxon>
        <taxon>Chytridiomycota incertae sedis</taxon>
        <taxon>Chytridiomycetes</taxon>
        <taxon>Rhizophlyctidales</taxon>
        <taxon>Rhizophlyctidaceae</taxon>
        <taxon>Rhizophlyctis</taxon>
    </lineage>
</organism>
<evidence type="ECO:0000256" key="8">
    <source>
        <dbReference type="PIRSR" id="PIRSR000862-1"/>
    </source>
</evidence>
<evidence type="ECO:0000256" key="1">
    <source>
        <dbReference type="ARBA" id="ARBA00010701"/>
    </source>
</evidence>
<evidence type="ECO:0000313" key="10">
    <source>
        <dbReference type="EMBL" id="KAJ3055404.1"/>
    </source>
</evidence>
<gene>
    <name evidence="10" type="primary">TGL1</name>
    <name evidence="10" type="ORF">HK097_010605</name>
</gene>
<evidence type="ECO:0000256" key="6">
    <source>
        <dbReference type="ARBA" id="ARBA00023180"/>
    </source>
</evidence>
<name>A0AAD5SHB8_9FUNG</name>
<sequence length="433" mass="48042">MTSLLNSVFSSFSSWSVSQQPSTSPSLKDTKADSACDLITALIPPLPTEAEAVEAIAKLDTAVELVQFWNYPCETHTVKTADSYILNLHRISNKRGETTAYTAPRPSPKPAVIVWHGLAISSEAWVCCPGGPSRNFAFVLADAGFDVWMANSRGNKYSLDYHHDGKGPVNDFWKFGLDEMANNDVRAVVHYVRAQTGRDKVTYIGYSQGSAIGFAALSMDEELNQHVDMFIAMAPAMRPKPLANAKVSYIVDTFSPDILYKVLGRSSFLPFADAARRVLGPSNNAVLVQGALEGIFGWRCDKWPVRWRPALYSHLFSHASMKCIVHWFQIITTGTFSHYHPGADQSSFVATAAQSSCPPVPYPTRHITTKMHLFAGGRDNISDVDFMRKALPRSAVIDVVQDYEHMDFLWADSAKDLVWDKIVKIIRDLQKSS</sequence>
<dbReference type="InterPro" id="IPR025483">
    <property type="entry name" value="Lipase_euk"/>
</dbReference>
<dbReference type="EMBL" id="JADGJD010000080">
    <property type="protein sequence ID" value="KAJ3055404.1"/>
    <property type="molecule type" value="Genomic_DNA"/>
</dbReference>
<keyword evidence="5" id="KW-0443">Lipid metabolism</keyword>
<dbReference type="SUPFAM" id="SSF53474">
    <property type="entry name" value="alpha/beta-Hydrolases"/>
    <property type="match status" value="1"/>
</dbReference>
<dbReference type="InterPro" id="IPR006693">
    <property type="entry name" value="AB_hydrolase_lipase"/>
</dbReference>
<evidence type="ECO:0000256" key="2">
    <source>
        <dbReference type="ARBA" id="ARBA00022729"/>
    </source>
</evidence>
<keyword evidence="2" id="KW-0732">Signal</keyword>